<organism evidence="2 3">
    <name type="scientific">Parachaetomium inaequale</name>
    <dbReference type="NCBI Taxonomy" id="2588326"/>
    <lineage>
        <taxon>Eukaryota</taxon>
        <taxon>Fungi</taxon>
        <taxon>Dikarya</taxon>
        <taxon>Ascomycota</taxon>
        <taxon>Pezizomycotina</taxon>
        <taxon>Sordariomycetes</taxon>
        <taxon>Sordariomycetidae</taxon>
        <taxon>Sordariales</taxon>
        <taxon>Chaetomiaceae</taxon>
        <taxon>Parachaetomium</taxon>
    </lineage>
</organism>
<gene>
    <name evidence="2" type="ORF">C8A01DRAFT_17238</name>
</gene>
<evidence type="ECO:0000256" key="1">
    <source>
        <dbReference type="SAM" id="MobiDB-lite"/>
    </source>
</evidence>
<dbReference type="EMBL" id="MU854421">
    <property type="protein sequence ID" value="KAK4038713.1"/>
    <property type="molecule type" value="Genomic_DNA"/>
</dbReference>
<evidence type="ECO:0000313" key="2">
    <source>
        <dbReference type="EMBL" id="KAK4038713.1"/>
    </source>
</evidence>
<name>A0AAN6PER6_9PEZI</name>
<keyword evidence="3" id="KW-1185">Reference proteome</keyword>
<dbReference type="Proteomes" id="UP001303115">
    <property type="component" value="Unassembled WGS sequence"/>
</dbReference>
<feature type="compositionally biased region" description="Polar residues" evidence="1">
    <location>
        <begin position="174"/>
        <end position="185"/>
    </location>
</feature>
<feature type="region of interest" description="Disordered" evidence="1">
    <location>
        <begin position="136"/>
        <end position="185"/>
    </location>
</feature>
<proteinExistence type="predicted"/>
<protein>
    <submittedName>
        <fullName evidence="2">Uncharacterized protein</fullName>
    </submittedName>
</protein>
<accession>A0AAN6PER6</accession>
<sequence>MEPLDIAEPRGVPPAGPLRCLIRCRTSRFEQRGKSDVQLVEKLAKRLHLDADKLVHIGTKKNPHRVHIIVDYDNPNHQPCAVRAFKGNSLKDIRLPESAIEYLHWHVGIWNDMIARWGGRFPFQQGDHVELRRKKDCGSSEGALDGRDDSTVEDCDGGKVSLDKPDDGAVKTTEPCQRQEQGAPE</sequence>
<comment type="caution">
    <text evidence="2">The sequence shown here is derived from an EMBL/GenBank/DDBJ whole genome shotgun (WGS) entry which is preliminary data.</text>
</comment>
<reference evidence="3" key="1">
    <citation type="journal article" date="2023" name="Mol. Phylogenet. Evol.">
        <title>Genome-scale phylogeny and comparative genomics of the fungal order Sordariales.</title>
        <authorList>
            <person name="Hensen N."/>
            <person name="Bonometti L."/>
            <person name="Westerberg I."/>
            <person name="Brannstrom I.O."/>
            <person name="Guillou S."/>
            <person name="Cros-Aarteil S."/>
            <person name="Calhoun S."/>
            <person name="Haridas S."/>
            <person name="Kuo A."/>
            <person name="Mondo S."/>
            <person name="Pangilinan J."/>
            <person name="Riley R."/>
            <person name="LaButti K."/>
            <person name="Andreopoulos B."/>
            <person name="Lipzen A."/>
            <person name="Chen C."/>
            <person name="Yan M."/>
            <person name="Daum C."/>
            <person name="Ng V."/>
            <person name="Clum A."/>
            <person name="Steindorff A."/>
            <person name="Ohm R.A."/>
            <person name="Martin F."/>
            <person name="Silar P."/>
            <person name="Natvig D.O."/>
            <person name="Lalanne C."/>
            <person name="Gautier V."/>
            <person name="Ament-Velasquez S.L."/>
            <person name="Kruys A."/>
            <person name="Hutchinson M.I."/>
            <person name="Powell A.J."/>
            <person name="Barry K."/>
            <person name="Miller A.N."/>
            <person name="Grigoriev I.V."/>
            <person name="Debuchy R."/>
            <person name="Gladieux P."/>
            <person name="Hiltunen Thoren M."/>
            <person name="Johannesson H."/>
        </authorList>
    </citation>
    <scope>NUCLEOTIDE SEQUENCE [LARGE SCALE GENOMIC DNA]</scope>
    <source>
        <strain evidence="3">CBS 284.82</strain>
    </source>
</reference>
<dbReference type="AlphaFoldDB" id="A0AAN6PER6"/>
<evidence type="ECO:0000313" key="3">
    <source>
        <dbReference type="Proteomes" id="UP001303115"/>
    </source>
</evidence>